<protein>
    <submittedName>
        <fullName evidence="1">Uncharacterized protein</fullName>
    </submittedName>
</protein>
<name>A0AAD2FWP8_9STRA</name>
<reference evidence="1" key="1">
    <citation type="submission" date="2023-08" db="EMBL/GenBank/DDBJ databases">
        <authorList>
            <person name="Audoor S."/>
            <person name="Bilcke G."/>
        </authorList>
    </citation>
    <scope>NUCLEOTIDE SEQUENCE</scope>
</reference>
<dbReference type="Proteomes" id="UP001295423">
    <property type="component" value="Unassembled WGS sequence"/>
</dbReference>
<evidence type="ECO:0000313" key="1">
    <source>
        <dbReference type="EMBL" id="CAJ1954856.1"/>
    </source>
</evidence>
<keyword evidence="2" id="KW-1185">Reference proteome</keyword>
<dbReference type="AlphaFoldDB" id="A0AAD2FWP8"/>
<comment type="caution">
    <text evidence="1">The sequence shown here is derived from an EMBL/GenBank/DDBJ whole genome shotgun (WGS) entry which is preliminary data.</text>
</comment>
<proteinExistence type="predicted"/>
<sequence length="200" mass="21461">MTTTPGCPKDGSISHLCAASDGDGCAAYAPDGLTPLTGKGSSTDCLSTTFDGKCEPETQGSPTRIEMCQTAEPGQKTVYWALKDSDVQDIGYYDYSASANYTYAADYGTDCYSPKISCFGNSTLSCADPKNDMLLSSRVWSYEIPANDGTSCDLCDNGGTVPTMVELYQLWNHLVLLNQPLLQPVLLNLSQLPTPSCFPR</sequence>
<gene>
    <name evidence="1" type="ORF">CYCCA115_LOCUS15448</name>
</gene>
<accession>A0AAD2FWP8</accession>
<organism evidence="1 2">
    <name type="scientific">Cylindrotheca closterium</name>
    <dbReference type="NCBI Taxonomy" id="2856"/>
    <lineage>
        <taxon>Eukaryota</taxon>
        <taxon>Sar</taxon>
        <taxon>Stramenopiles</taxon>
        <taxon>Ochrophyta</taxon>
        <taxon>Bacillariophyta</taxon>
        <taxon>Bacillariophyceae</taxon>
        <taxon>Bacillariophycidae</taxon>
        <taxon>Bacillariales</taxon>
        <taxon>Bacillariaceae</taxon>
        <taxon>Cylindrotheca</taxon>
    </lineage>
</organism>
<evidence type="ECO:0000313" key="2">
    <source>
        <dbReference type="Proteomes" id="UP001295423"/>
    </source>
</evidence>
<dbReference type="EMBL" id="CAKOGP040001870">
    <property type="protein sequence ID" value="CAJ1954856.1"/>
    <property type="molecule type" value="Genomic_DNA"/>
</dbReference>